<reference evidence="4" key="2">
    <citation type="submission" date="2025-08" db="UniProtKB">
        <authorList>
            <consortium name="RefSeq"/>
        </authorList>
    </citation>
    <scope>IDENTIFICATION</scope>
    <source>
        <tissue evidence="4">Leaves</tissue>
    </source>
</reference>
<gene>
    <name evidence="4" type="primary">LOC113727605</name>
</gene>
<sequence length="1092" mass="118366">MAEDDDDDSFGDFTFATFNNNPSTNHQQLNQINAPRFTMATTTTSATSAAANGDDDDEWGDFVESPLGSNASSINTPAAKPFDPFNFFAANPITQSRSESGGVQLEEEKKESQWVKLKGAIPLSIFGDVEEEEKEEEVEGSGVSDPHGTNGKDSKFDLKKNDTFSNGFKSNGYLGGSIGYDVIASLYNQNSDLNLSKKDSSLMLNGLNLESESLARKSDNDSFMNLSSHNDSKNQEMKTEDGVNASSNGVQLRLDALDLDFGGWNTGFNGLGSKSSLDLDIKYDLNDRNLDGKAENDNAQSRLNYIDLAVKDTENPPFSWWNSNLDGFKLNSSGMESSLEGLSSNVNGVANMGSDFKGGHEELVGGEDDDDADADGWEFKDAYAESKVKMGNEKARLEVQEVWEENSHSSGSANGTNRSIDLFTMSNGFRDMLSTPSGASSKSNSFDIGSNIKSIAAKGNALAPDTCLRIDQKGHEAVLYPHPVAETAESDEDFGDFTAAFAGAGLLQEADSEVRESSRINASLSGFTSGSNGSLDFFSASDGAVDLFAPSNLTFGDFSQVGGGFDIKPSIIVKREASKLDAFSRSELTDGVDLQDNSTVIQNAVSGEPVSEFRSAFEENALVKQENAIELENHKGALPLSIFGDEELETDGSLNADDSFMFQSASSKGNSHSTKSAISINDLISNLYSQAGPISSVSSMQNPVVNGLHLSDSFSGSNLVPAAEDVDNSSWEFKDAVFQNEANKGTSLSGNEDVHQTSSGKLKLQIFMDFYSKLQDELSLIAKGHLASLKETQNDVNFGEDAGLDALIEEIQMACDELGQANAIIKEEHLGNSTQSQSNLHDFLEVLQEPGFCVLETEYDLQRRLSLVEKDAKSAMELIGHVKTMLKILMMGSLDEQHTYVSVWSKMINICAQELQHGAQLWRQSLQKNIQSQILAEPQGKTFVIALGEIYRVAVLLGATAKLYKPWILSTPVESSSIYSLLDQCHSSWSASGLEEALAIISDSTPAKGHGSLASLLDSIKYLCDLDAFALQNKFFIQHESLCWLSLMPQTVAPGMTMVVWNEEQCFLKLANLWVNLISSDRPKLPPLLVNG</sequence>
<accession>A0A6P6VX01</accession>
<feature type="compositionally biased region" description="Acidic residues" evidence="1">
    <location>
        <begin position="1"/>
        <end position="10"/>
    </location>
</feature>
<feature type="domain" description="Synergin gamma C-terminal" evidence="2">
    <location>
        <begin position="895"/>
        <end position="1085"/>
    </location>
</feature>
<dbReference type="PANTHER" id="PTHR35701">
    <property type="entry name" value="OS11G0148400 PROTEIN"/>
    <property type="match status" value="1"/>
</dbReference>
<feature type="region of interest" description="Disordered" evidence="1">
    <location>
        <begin position="1"/>
        <end position="28"/>
    </location>
</feature>
<feature type="region of interest" description="Disordered" evidence="1">
    <location>
        <begin position="44"/>
        <end position="75"/>
    </location>
</feature>
<evidence type="ECO:0000313" key="3">
    <source>
        <dbReference type="Proteomes" id="UP001652660"/>
    </source>
</evidence>
<reference evidence="3" key="1">
    <citation type="journal article" date="2025" name="Foods">
        <title>Unveiling the Microbial Signatures of Arabica Coffee Cherries: Insights into Ripeness Specific Diversity, Functional Traits, and Implications for Quality and Safety.</title>
        <authorList>
            <consortium name="RefSeq"/>
            <person name="Tenea G.N."/>
            <person name="Cifuentes V."/>
            <person name="Reyes P."/>
            <person name="Cevallos-Vallejos M."/>
        </authorList>
    </citation>
    <scope>NUCLEOTIDE SEQUENCE [LARGE SCALE GENOMIC DNA]</scope>
</reference>
<dbReference type="Pfam" id="PF25999">
    <property type="entry name" value="SYNRG_C"/>
    <property type="match status" value="1"/>
</dbReference>
<keyword evidence="3" id="KW-1185">Reference proteome</keyword>
<feature type="compositionally biased region" description="Polar residues" evidence="1">
    <location>
        <begin position="19"/>
        <end position="28"/>
    </location>
</feature>
<feature type="compositionally biased region" description="Acidic residues" evidence="1">
    <location>
        <begin position="128"/>
        <end position="139"/>
    </location>
</feature>
<organism evidence="3 4">
    <name type="scientific">Coffea arabica</name>
    <name type="common">Arabian coffee</name>
    <dbReference type="NCBI Taxonomy" id="13443"/>
    <lineage>
        <taxon>Eukaryota</taxon>
        <taxon>Viridiplantae</taxon>
        <taxon>Streptophyta</taxon>
        <taxon>Embryophyta</taxon>
        <taxon>Tracheophyta</taxon>
        <taxon>Spermatophyta</taxon>
        <taxon>Magnoliopsida</taxon>
        <taxon>eudicotyledons</taxon>
        <taxon>Gunneridae</taxon>
        <taxon>Pentapetalae</taxon>
        <taxon>asterids</taxon>
        <taxon>lamiids</taxon>
        <taxon>Gentianales</taxon>
        <taxon>Rubiaceae</taxon>
        <taxon>Ixoroideae</taxon>
        <taxon>Gardenieae complex</taxon>
        <taxon>Bertiereae - Coffeeae clade</taxon>
        <taxon>Coffeeae</taxon>
        <taxon>Coffea</taxon>
    </lineage>
</organism>
<dbReference type="AlphaFoldDB" id="A0A6P6VX01"/>
<dbReference type="RefSeq" id="XP_027107663.2">
    <property type="nucleotide sequence ID" value="XM_027251862.2"/>
</dbReference>
<proteinExistence type="predicted"/>
<evidence type="ECO:0000256" key="1">
    <source>
        <dbReference type="SAM" id="MobiDB-lite"/>
    </source>
</evidence>
<protein>
    <recommendedName>
        <fullName evidence="2">Synergin gamma C-terminal domain-containing protein</fullName>
    </recommendedName>
</protein>
<evidence type="ECO:0000313" key="4">
    <source>
        <dbReference type="RefSeq" id="XP_027107663.2"/>
    </source>
</evidence>
<dbReference type="PANTHER" id="PTHR35701:SF1">
    <property type="entry name" value="OS11G0148400 PROTEIN"/>
    <property type="match status" value="1"/>
</dbReference>
<name>A0A6P6VX01_COFAR</name>
<feature type="region of interest" description="Disordered" evidence="1">
    <location>
        <begin position="128"/>
        <end position="157"/>
    </location>
</feature>
<dbReference type="Proteomes" id="UP001652660">
    <property type="component" value="Chromosome 2c"/>
</dbReference>
<dbReference type="InterPro" id="IPR059024">
    <property type="entry name" value="SYNRG_C"/>
</dbReference>
<dbReference type="OrthoDB" id="765227at2759"/>
<dbReference type="GeneID" id="113727605"/>
<evidence type="ECO:0000259" key="2">
    <source>
        <dbReference type="Pfam" id="PF25999"/>
    </source>
</evidence>